<protein>
    <submittedName>
        <fullName evidence="1">Uncharacterized protein</fullName>
    </submittedName>
</protein>
<dbReference type="Proteomes" id="UP001234202">
    <property type="component" value="Unassembled WGS sequence"/>
</dbReference>
<accession>A0ACC2XNT3</accession>
<reference evidence="1" key="1">
    <citation type="submission" date="2023-04" db="EMBL/GenBank/DDBJ databases">
        <title>Draft Genome sequencing of Naganishia species isolated from polar environments using Oxford Nanopore Technology.</title>
        <authorList>
            <person name="Leo P."/>
            <person name="Venkateswaran K."/>
        </authorList>
    </citation>
    <scope>NUCLEOTIDE SEQUENCE</scope>
    <source>
        <strain evidence="1">DBVPG 5303</strain>
    </source>
</reference>
<sequence>MLLRAESKRLGSVWDRLVEHYRQDKSRAPFFGHSVGSSDQSSALRYSGIYPPPYGPQGFRPGAQNVNRFESTEDGQALASKAKSALEDFHLSRLRVFATDEATWRTIDWIMFETIPLLLEGEAIRAAMEKLYDQLAERYQGKDDGNMWWKKPYWTSFVFPEGTAPDASPVSTIVKTMYDNDSAGSACPNAIGINCTSPAYIQDLTQQMTKAMAQLHAKTDEHSALQQAPPTFVLYPDGGLVYDVITRTWHAPKNAVSSESNKEESSWSKNVASVARWAAEQECVTSTGRQPVWKQIMVGGCCKAGYEEIAGLRDQLK</sequence>
<name>A0ACC2XNT3_9TREE</name>
<evidence type="ECO:0000313" key="2">
    <source>
        <dbReference type="Proteomes" id="UP001234202"/>
    </source>
</evidence>
<organism evidence="1 2">
    <name type="scientific">Naganishia onofrii</name>
    <dbReference type="NCBI Taxonomy" id="1851511"/>
    <lineage>
        <taxon>Eukaryota</taxon>
        <taxon>Fungi</taxon>
        <taxon>Dikarya</taxon>
        <taxon>Basidiomycota</taxon>
        <taxon>Agaricomycotina</taxon>
        <taxon>Tremellomycetes</taxon>
        <taxon>Filobasidiales</taxon>
        <taxon>Filobasidiaceae</taxon>
        <taxon>Naganishia</taxon>
    </lineage>
</organism>
<keyword evidence="2" id="KW-1185">Reference proteome</keyword>
<comment type="caution">
    <text evidence="1">The sequence shown here is derived from an EMBL/GenBank/DDBJ whole genome shotgun (WGS) entry which is preliminary data.</text>
</comment>
<evidence type="ECO:0000313" key="1">
    <source>
        <dbReference type="EMBL" id="KAJ9125025.1"/>
    </source>
</evidence>
<proteinExistence type="predicted"/>
<dbReference type="EMBL" id="JASBWV010000008">
    <property type="protein sequence ID" value="KAJ9125025.1"/>
    <property type="molecule type" value="Genomic_DNA"/>
</dbReference>
<gene>
    <name evidence="1" type="ORF">QFC24_002959</name>
</gene>